<name>A0ABU4BXH9_RHOGO</name>
<evidence type="ECO:0000313" key="3">
    <source>
        <dbReference type="Proteomes" id="UP001185927"/>
    </source>
</evidence>
<reference evidence="2 3" key="1">
    <citation type="submission" date="2023-10" db="EMBL/GenBank/DDBJ databases">
        <title>Development of a sustainable strategy for remediation of hydrocarbon-contaminated territories based on the waste exchange concept.</title>
        <authorList>
            <person name="Krivoruchko A."/>
        </authorList>
    </citation>
    <scope>NUCLEOTIDE SEQUENCE [LARGE SCALE GENOMIC DNA]</scope>
    <source>
        <strain evidence="2 3">IEGM 1203</strain>
    </source>
</reference>
<sequence>MRAHTAIPSESTCHRYVIAVATSAFAESVIWFDGPAFDAVLVLGNEIPQHSGHRAVLAWNHYFGWALGVEDTPDASFTVVECLGIGRMPDPELCADRVVELIAQASS</sequence>
<organism evidence="2 3">
    <name type="scientific">Rhodococcus globerulus</name>
    <dbReference type="NCBI Taxonomy" id="33008"/>
    <lineage>
        <taxon>Bacteria</taxon>
        <taxon>Bacillati</taxon>
        <taxon>Actinomycetota</taxon>
        <taxon>Actinomycetes</taxon>
        <taxon>Mycobacteriales</taxon>
        <taxon>Nocardiaceae</taxon>
        <taxon>Rhodococcus</taxon>
    </lineage>
</organism>
<feature type="domain" description="DUF6292" evidence="1">
    <location>
        <begin position="16"/>
        <end position="98"/>
    </location>
</feature>
<dbReference type="Proteomes" id="UP001185927">
    <property type="component" value="Unassembled WGS sequence"/>
</dbReference>
<evidence type="ECO:0000313" key="2">
    <source>
        <dbReference type="EMBL" id="MDV6268909.1"/>
    </source>
</evidence>
<dbReference type="RefSeq" id="WP_317543230.1">
    <property type="nucleotide sequence ID" value="NZ_JAWLKB010000008.1"/>
</dbReference>
<comment type="caution">
    <text evidence="2">The sequence shown here is derived from an EMBL/GenBank/DDBJ whole genome shotgun (WGS) entry which is preliminary data.</text>
</comment>
<keyword evidence="3" id="KW-1185">Reference proteome</keyword>
<dbReference type="InterPro" id="IPR046259">
    <property type="entry name" value="DUF6292"/>
</dbReference>
<dbReference type="EMBL" id="JAWLKB010000008">
    <property type="protein sequence ID" value="MDV6268909.1"/>
    <property type="molecule type" value="Genomic_DNA"/>
</dbReference>
<evidence type="ECO:0000259" key="1">
    <source>
        <dbReference type="Pfam" id="PF19809"/>
    </source>
</evidence>
<gene>
    <name evidence="2" type="ORF">R3Q16_20030</name>
</gene>
<accession>A0ABU4BXH9</accession>
<proteinExistence type="predicted"/>
<protein>
    <submittedName>
        <fullName evidence="2">DUF6292 family protein</fullName>
    </submittedName>
</protein>
<dbReference type="Pfam" id="PF19809">
    <property type="entry name" value="DUF6292"/>
    <property type="match status" value="1"/>
</dbReference>